<gene>
    <name evidence="1" type="ORF">UT63_C0019G0030</name>
</gene>
<dbReference type="EMBL" id="LBXN01000019">
    <property type="protein sequence ID" value="KKR33308.1"/>
    <property type="molecule type" value="Genomic_DNA"/>
</dbReference>
<comment type="caution">
    <text evidence="1">The sequence shown here is derived from an EMBL/GenBank/DDBJ whole genome shotgun (WGS) entry which is preliminary data.</text>
</comment>
<organism evidence="1 2">
    <name type="scientific">Candidatus Gottesmanbacteria bacterium GW2011_GWC2_39_8</name>
    <dbReference type="NCBI Taxonomy" id="1618450"/>
    <lineage>
        <taxon>Bacteria</taxon>
        <taxon>Candidatus Gottesmaniibacteriota</taxon>
    </lineage>
</organism>
<evidence type="ECO:0000313" key="2">
    <source>
        <dbReference type="Proteomes" id="UP000034539"/>
    </source>
</evidence>
<dbReference type="Proteomes" id="UP000034539">
    <property type="component" value="Unassembled WGS sequence"/>
</dbReference>
<protein>
    <submittedName>
        <fullName evidence="1">Uncharacterized protein</fullName>
    </submittedName>
</protein>
<evidence type="ECO:0000313" key="1">
    <source>
        <dbReference type="EMBL" id="KKR33308.1"/>
    </source>
</evidence>
<name>A0A0G0PZJ1_9BACT</name>
<reference evidence="1 2" key="1">
    <citation type="journal article" date="2015" name="Nature">
        <title>rRNA introns, odd ribosomes, and small enigmatic genomes across a large radiation of phyla.</title>
        <authorList>
            <person name="Brown C.T."/>
            <person name="Hug L.A."/>
            <person name="Thomas B.C."/>
            <person name="Sharon I."/>
            <person name="Castelle C.J."/>
            <person name="Singh A."/>
            <person name="Wilkins M.J."/>
            <person name="Williams K.H."/>
            <person name="Banfield J.F."/>
        </authorList>
    </citation>
    <scope>NUCLEOTIDE SEQUENCE [LARGE SCALE GENOMIC DNA]</scope>
</reference>
<proteinExistence type="predicted"/>
<accession>A0A0G0PZJ1</accession>
<dbReference type="AlphaFoldDB" id="A0A0G0PZJ1"/>
<sequence length="268" mass="30383">MIIRNIKRLISGENITASAEIQFNGSKSETMFFIIPKKFHSFLSPDASPYLAALLIPCMKTGEDITIEGTISDKLNSSIPKIMNLLISWKKGFSKINIHASRIRRDDEYYGNIGCFFSAGVDSFYTYLKHKKKRKGKVTHLIFVQGFDIDLQSGKLFDVTRKHIEQIADNEKIAYITVKTNVASITEPRLIWDWGHGGALASIALLLRKGFKSVYIAGSVATKHLFPYGTHPDLDKLWSTEYMTIIHDGIERDRLDKIVSIVSRKRLL</sequence>